<proteinExistence type="inferred from homology"/>
<keyword evidence="6" id="KW-0645">Protease</keyword>
<evidence type="ECO:0000256" key="7">
    <source>
        <dbReference type="ARBA" id="ARBA00022723"/>
    </source>
</evidence>
<dbReference type="InterPro" id="IPR011356">
    <property type="entry name" value="Leucine_aapep/pepB"/>
</dbReference>
<dbReference type="Gene3D" id="3.40.630.10">
    <property type="entry name" value="Zn peptidases"/>
    <property type="match status" value="1"/>
</dbReference>
<evidence type="ECO:0000256" key="1">
    <source>
        <dbReference type="ARBA" id="ARBA00000135"/>
    </source>
</evidence>
<dbReference type="PANTHER" id="PTHR11963">
    <property type="entry name" value="LEUCINE AMINOPEPTIDASE-RELATED"/>
    <property type="match status" value="1"/>
</dbReference>
<dbReference type="CDD" id="cd00433">
    <property type="entry name" value="Peptidase_M17"/>
    <property type="match status" value="1"/>
</dbReference>
<evidence type="ECO:0000259" key="10">
    <source>
        <dbReference type="PROSITE" id="PS00631"/>
    </source>
</evidence>
<evidence type="ECO:0000256" key="5">
    <source>
        <dbReference type="ARBA" id="ARBA00022438"/>
    </source>
</evidence>
<keyword evidence="9" id="KW-0464">Manganese</keyword>
<dbReference type="PROSITE" id="PS00631">
    <property type="entry name" value="CYTOSOL_AP"/>
    <property type="match status" value="1"/>
</dbReference>
<dbReference type="GO" id="GO:0070006">
    <property type="term" value="F:metalloaminopeptidase activity"/>
    <property type="evidence" value="ECO:0007669"/>
    <property type="project" value="InterPro"/>
</dbReference>
<dbReference type="FunFam" id="3.40.630.10:FF:000004">
    <property type="entry name" value="Probable cytosol aminopeptidase"/>
    <property type="match status" value="1"/>
</dbReference>
<dbReference type="GO" id="GO:0006508">
    <property type="term" value="P:proteolysis"/>
    <property type="evidence" value="ECO:0007669"/>
    <property type="project" value="UniProtKB-KW"/>
</dbReference>
<gene>
    <name evidence="11" type="ORF">LCGC14_0788180</name>
</gene>
<name>A0A0F9PTL4_9ZZZZ</name>
<dbReference type="GO" id="GO:0005737">
    <property type="term" value="C:cytoplasm"/>
    <property type="evidence" value="ECO:0007669"/>
    <property type="project" value="InterPro"/>
</dbReference>
<evidence type="ECO:0000256" key="6">
    <source>
        <dbReference type="ARBA" id="ARBA00022670"/>
    </source>
</evidence>
<evidence type="ECO:0000256" key="8">
    <source>
        <dbReference type="ARBA" id="ARBA00022801"/>
    </source>
</evidence>
<dbReference type="PRINTS" id="PR00481">
    <property type="entry name" value="LAMNOPPTDASE"/>
</dbReference>
<dbReference type="SUPFAM" id="SSF53187">
    <property type="entry name" value="Zn-dependent exopeptidases"/>
    <property type="match status" value="1"/>
</dbReference>
<dbReference type="Gene3D" id="3.40.220.10">
    <property type="entry name" value="Leucine Aminopeptidase, subunit E, domain 1"/>
    <property type="match status" value="1"/>
</dbReference>
<evidence type="ECO:0000256" key="9">
    <source>
        <dbReference type="ARBA" id="ARBA00023211"/>
    </source>
</evidence>
<dbReference type="InterPro" id="IPR023042">
    <property type="entry name" value="Peptidase_M17_leu_NH2_pept"/>
</dbReference>
<evidence type="ECO:0000256" key="4">
    <source>
        <dbReference type="ARBA" id="ARBA00012565"/>
    </source>
</evidence>
<accession>A0A0F9PTL4</accession>
<evidence type="ECO:0000256" key="3">
    <source>
        <dbReference type="ARBA" id="ARBA00009528"/>
    </source>
</evidence>
<comment type="similarity">
    <text evidence="3">Belongs to the peptidase M17 family.</text>
</comment>
<keyword evidence="8" id="KW-0378">Hydrolase</keyword>
<comment type="cofactor">
    <cofactor evidence="2">
        <name>Mn(2+)</name>
        <dbReference type="ChEBI" id="CHEBI:29035"/>
    </cofactor>
</comment>
<dbReference type="GO" id="GO:0030145">
    <property type="term" value="F:manganese ion binding"/>
    <property type="evidence" value="ECO:0007669"/>
    <property type="project" value="InterPro"/>
</dbReference>
<dbReference type="Pfam" id="PF02789">
    <property type="entry name" value="Peptidase_M17_N"/>
    <property type="match status" value="1"/>
</dbReference>
<dbReference type="AlphaFoldDB" id="A0A0F9PTL4"/>
<evidence type="ECO:0000313" key="11">
    <source>
        <dbReference type="EMBL" id="KKN34990.1"/>
    </source>
</evidence>
<dbReference type="NCBIfam" id="NF002077">
    <property type="entry name" value="PRK00913.2-4"/>
    <property type="match status" value="1"/>
</dbReference>
<organism evidence="11">
    <name type="scientific">marine sediment metagenome</name>
    <dbReference type="NCBI Taxonomy" id="412755"/>
    <lineage>
        <taxon>unclassified sequences</taxon>
        <taxon>metagenomes</taxon>
        <taxon>ecological metagenomes</taxon>
    </lineage>
</organism>
<keyword evidence="7" id="KW-0479">Metal-binding</keyword>
<dbReference type="NCBIfam" id="NF002074">
    <property type="entry name" value="PRK00913.1-4"/>
    <property type="match status" value="1"/>
</dbReference>
<dbReference type="InterPro" id="IPR043472">
    <property type="entry name" value="Macro_dom-like"/>
</dbReference>
<dbReference type="HAMAP" id="MF_00181">
    <property type="entry name" value="Cytosol_peptidase_M17"/>
    <property type="match status" value="1"/>
</dbReference>
<dbReference type="Pfam" id="PF00883">
    <property type="entry name" value="Peptidase_M17"/>
    <property type="match status" value="1"/>
</dbReference>
<dbReference type="EC" id="3.4.11.1" evidence="4"/>
<evidence type="ECO:0000256" key="2">
    <source>
        <dbReference type="ARBA" id="ARBA00001936"/>
    </source>
</evidence>
<dbReference type="NCBIfam" id="NF002073">
    <property type="entry name" value="PRK00913.1-2"/>
    <property type="match status" value="1"/>
</dbReference>
<comment type="catalytic activity">
    <reaction evidence="1">
        <text>Release of an N-terminal amino acid, Xaa-|-Yaa-, in which Xaa is preferably Leu, but may be other amino acids including Pro although not Arg or Lys, and Yaa may be Pro. Amino acid amides and methyl esters are also readily hydrolyzed, but rates on arylamides are exceedingly low.</text>
        <dbReference type="EC" id="3.4.11.1"/>
    </reaction>
</comment>
<dbReference type="PANTHER" id="PTHR11963:SF23">
    <property type="entry name" value="CYTOSOL AMINOPEPTIDASE"/>
    <property type="match status" value="1"/>
</dbReference>
<feature type="domain" description="Cytosol aminopeptidase" evidence="10">
    <location>
        <begin position="356"/>
        <end position="363"/>
    </location>
</feature>
<dbReference type="InterPro" id="IPR000819">
    <property type="entry name" value="Peptidase_M17_C"/>
</dbReference>
<protein>
    <recommendedName>
        <fullName evidence="4">leucyl aminopeptidase</fullName>
        <ecNumber evidence="4">3.4.11.1</ecNumber>
    </recommendedName>
</protein>
<reference evidence="11" key="1">
    <citation type="journal article" date="2015" name="Nature">
        <title>Complex archaea that bridge the gap between prokaryotes and eukaryotes.</title>
        <authorList>
            <person name="Spang A."/>
            <person name="Saw J.H."/>
            <person name="Jorgensen S.L."/>
            <person name="Zaremba-Niedzwiedzka K."/>
            <person name="Martijn J."/>
            <person name="Lind A.E."/>
            <person name="van Eijk R."/>
            <person name="Schleper C."/>
            <person name="Guy L."/>
            <person name="Ettema T.J."/>
        </authorList>
    </citation>
    <scope>NUCLEOTIDE SEQUENCE</scope>
</reference>
<comment type="caution">
    <text evidence="11">The sequence shown here is derived from an EMBL/GenBank/DDBJ whole genome shotgun (WGS) entry which is preliminary data.</text>
</comment>
<dbReference type="SUPFAM" id="SSF52949">
    <property type="entry name" value="Macro domain-like"/>
    <property type="match status" value="1"/>
</dbReference>
<sequence>MQTGTISQGKLMQYFVTTEALATQKSDCIVVAIFEQGQLSPSAKTLNEVSNNAISRIIDRGDMSGKAGQTVLLHDVAGIEAPRVLLVGCGKQDKTTENDFNAAITAMAKVIHESGARDATSYLNEVTVTTRNDEWKARQTMITATSALYKYTQTKSNVSPLVSPLDKLGFYTQNNVQALEKAAETGSAIAKGMDLARELSNLPGNICTPRYLANQAVEIGQKFDSVTTTILDEAEMAELGMGSLLSVSRGSREPARLITMNYQGAGDARPVVLVGKGLTFDAGGISLKPAAGMDEMKYDMCGSASVFGTISAIAELNLPINVIGVVPSSENMPDGDANKPGDIVTSMAGKTIEILNTDAEGRLILCDALTYSERFNPEIVIDIATLTGAIIVALGSQATGLMANDQALADDLLKAGNDSYDRTWQLPLWDDYQQQLDSNFADIANVGGKEAGSVTAACFLARFTEKFTWAHLDIAGTAWNSGKNKGATGRPVPLLVQYLLNRIAEKK</sequence>
<dbReference type="EMBL" id="LAZR01002071">
    <property type="protein sequence ID" value="KKN34990.1"/>
    <property type="molecule type" value="Genomic_DNA"/>
</dbReference>
<dbReference type="InterPro" id="IPR008283">
    <property type="entry name" value="Peptidase_M17_N"/>
</dbReference>
<keyword evidence="5" id="KW-0031">Aminopeptidase</keyword>